<keyword evidence="1" id="KW-1133">Transmembrane helix</keyword>
<feature type="transmembrane region" description="Helical" evidence="1">
    <location>
        <begin position="6"/>
        <end position="24"/>
    </location>
</feature>
<comment type="caution">
    <text evidence="2">The sequence shown here is derived from an EMBL/GenBank/DDBJ whole genome shotgun (WGS) entry which is preliminary data.</text>
</comment>
<dbReference type="EMBL" id="JBHEZZ010000008">
    <property type="protein sequence ID" value="MFC1402834.1"/>
    <property type="molecule type" value="Genomic_DNA"/>
</dbReference>
<protein>
    <submittedName>
        <fullName evidence="2">Uncharacterized protein</fullName>
    </submittedName>
</protein>
<evidence type="ECO:0000313" key="3">
    <source>
        <dbReference type="Proteomes" id="UP001592528"/>
    </source>
</evidence>
<sequence length="118" mass="12339">MGSVNPVVQLVVPVVLLVVLVLLLRWTWTPRRGRSLVARTARRGAPGEYGLLVPVAAPADAAESLRLTAVLEAAGIRCTVVDTTQGTRLMVWPESAAGARRVLRELQKGGGGGGSAGF</sequence>
<evidence type="ECO:0000313" key="2">
    <source>
        <dbReference type="EMBL" id="MFC1402834.1"/>
    </source>
</evidence>
<gene>
    <name evidence="2" type="ORF">ACEZDJ_16210</name>
</gene>
<reference evidence="2 3" key="1">
    <citation type="submission" date="2024-09" db="EMBL/GenBank/DDBJ databases">
        <authorList>
            <person name="Lee S.D."/>
        </authorList>
    </citation>
    <scope>NUCLEOTIDE SEQUENCE [LARGE SCALE GENOMIC DNA]</scope>
    <source>
        <strain evidence="2 3">N1-5</strain>
    </source>
</reference>
<proteinExistence type="predicted"/>
<dbReference type="Proteomes" id="UP001592528">
    <property type="component" value="Unassembled WGS sequence"/>
</dbReference>
<keyword evidence="1" id="KW-0812">Transmembrane</keyword>
<accession>A0ABV6UN12</accession>
<dbReference type="RefSeq" id="WP_051725589.1">
    <property type="nucleotide sequence ID" value="NZ_JBHEZZ010000008.1"/>
</dbReference>
<name>A0ABV6UN12_9ACTN</name>
<keyword evidence="3" id="KW-1185">Reference proteome</keyword>
<keyword evidence="1" id="KW-0472">Membrane</keyword>
<organism evidence="2 3">
    <name type="scientific">Streptacidiphilus cavernicola</name>
    <dbReference type="NCBI Taxonomy" id="3342716"/>
    <lineage>
        <taxon>Bacteria</taxon>
        <taxon>Bacillati</taxon>
        <taxon>Actinomycetota</taxon>
        <taxon>Actinomycetes</taxon>
        <taxon>Kitasatosporales</taxon>
        <taxon>Streptomycetaceae</taxon>
        <taxon>Streptacidiphilus</taxon>
    </lineage>
</organism>
<evidence type="ECO:0000256" key="1">
    <source>
        <dbReference type="SAM" id="Phobius"/>
    </source>
</evidence>